<feature type="transmembrane region" description="Helical" evidence="6">
    <location>
        <begin position="195"/>
        <end position="211"/>
    </location>
</feature>
<organism evidence="7 8">
    <name type="scientific">Amycolatopsis tolypomycina</name>
    <dbReference type="NCBI Taxonomy" id="208445"/>
    <lineage>
        <taxon>Bacteria</taxon>
        <taxon>Bacillati</taxon>
        <taxon>Actinomycetota</taxon>
        <taxon>Actinomycetes</taxon>
        <taxon>Pseudonocardiales</taxon>
        <taxon>Pseudonocardiaceae</taxon>
        <taxon>Amycolatopsis</taxon>
    </lineage>
</organism>
<feature type="transmembrane region" description="Helical" evidence="6">
    <location>
        <begin position="251"/>
        <end position="270"/>
    </location>
</feature>
<feature type="transmembrane region" description="Helical" evidence="6">
    <location>
        <begin position="159"/>
        <end position="183"/>
    </location>
</feature>
<sequence>MIDTRNAACPPAKRRITANLLIRVAAVVVVVVALVSFVRTAGVADLGAVFGTADPAWVFAAVAVFLVPLLGNVLALRAVAPVRLPWGLTTAAQLAGAFGNLVAPANLGGMATNVRFLHRRGVATTGAAGAVGAAQAAAVAVTVSLALPGLIASGRLAGAGALVSVPVVTIVVLVLLAAAAAALRCTATGRRWTGRVRSVAAATLTAFRLALATPGRAGLALAGNLLVTLGTTAALAAAVQAFGATRSFGDLLLVVAGSALAGVLPVPGGAGGAEVILAAQLTALGLQPPVALAAAVLHRVVTFWSRVPVGWFAFARLRRAGHL</sequence>
<evidence type="ECO:0000256" key="6">
    <source>
        <dbReference type="SAM" id="Phobius"/>
    </source>
</evidence>
<evidence type="ECO:0000256" key="4">
    <source>
        <dbReference type="ARBA" id="ARBA00022989"/>
    </source>
</evidence>
<dbReference type="PANTHER" id="PTHR39087">
    <property type="entry name" value="UPF0104 MEMBRANE PROTEIN MJ1595"/>
    <property type="match status" value="1"/>
</dbReference>
<evidence type="ECO:0000313" key="7">
    <source>
        <dbReference type="EMBL" id="SED12899.1"/>
    </source>
</evidence>
<dbReference type="InterPro" id="IPR022791">
    <property type="entry name" value="L-PG_synthase/AglD"/>
</dbReference>
<evidence type="ECO:0000256" key="5">
    <source>
        <dbReference type="ARBA" id="ARBA00023136"/>
    </source>
</evidence>
<gene>
    <name evidence="7" type="ORF">SAMN04489727_6541</name>
</gene>
<name>A0A1H4Y4T4_9PSEU</name>
<proteinExistence type="predicted"/>
<reference evidence="8" key="1">
    <citation type="submission" date="2016-10" db="EMBL/GenBank/DDBJ databases">
        <authorList>
            <person name="Varghese N."/>
            <person name="Submissions S."/>
        </authorList>
    </citation>
    <scope>NUCLEOTIDE SEQUENCE [LARGE SCALE GENOMIC DNA]</scope>
    <source>
        <strain evidence="8">DSM 44544</strain>
    </source>
</reference>
<accession>A0A1H4Y4T4</accession>
<evidence type="ECO:0000313" key="8">
    <source>
        <dbReference type="Proteomes" id="UP000199622"/>
    </source>
</evidence>
<keyword evidence="5 6" id="KW-0472">Membrane</keyword>
<protein>
    <submittedName>
        <fullName evidence="7">Uncharacterized membrane protein YbhN, UPF0104 family</fullName>
    </submittedName>
</protein>
<dbReference type="OrthoDB" id="5242664at2"/>
<comment type="subcellular location">
    <subcellularLocation>
        <location evidence="1">Cell membrane</location>
        <topology evidence="1">Multi-pass membrane protein</topology>
    </subcellularLocation>
</comment>
<feature type="transmembrane region" description="Helical" evidence="6">
    <location>
        <begin position="217"/>
        <end position="239"/>
    </location>
</feature>
<dbReference type="Pfam" id="PF03706">
    <property type="entry name" value="LPG_synthase_TM"/>
    <property type="match status" value="1"/>
</dbReference>
<dbReference type="AlphaFoldDB" id="A0A1H4Y4T4"/>
<feature type="transmembrane region" description="Helical" evidence="6">
    <location>
        <begin position="56"/>
        <end position="76"/>
    </location>
</feature>
<keyword evidence="4 6" id="KW-1133">Transmembrane helix</keyword>
<keyword evidence="2" id="KW-1003">Cell membrane</keyword>
<feature type="transmembrane region" description="Helical" evidence="6">
    <location>
        <begin position="20"/>
        <end position="44"/>
    </location>
</feature>
<dbReference type="GO" id="GO:0005886">
    <property type="term" value="C:plasma membrane"/>
    <property type="evidence" value="ECO:0007669"/>
    <property type="project" value="UniProtKB-SubCell"/>
</dbReference>
<dbReference type="STRING" id="208445.SAMN04489727_6541"/>
<dbReference type="EMBL" id="FNSO01000004">
    <property type="protein sequence ID" value="SED12899.1"/>
    <property type="molecule type" value="Genomic_DNA"/>
</dbReference>
<evidence type="ECO:0000256" key="3">
    <source>
        <dbReference type="ARBA" id="ARBA00022692"/>
    </source>
</evidence>
<dbReference type="PANTHER" id="PTHR39087:SF2">
    <property type="entry name" value="UPF0104 MEMBRANE PROTEIN MJ1595"/>
    <property type="match status" value="1"/>
</dbReference>
<evidence type="ECO:0000256" key="2">
    <source>
        <dbReference type="ARBA" id="ARBA00022475"/>
    </source>
</evidence>
<dbReference type="Proteomes" id="UP000199622">
    <property type="component" value="Unassembled WGS sequence"/>
</dbReference>
<evidence type="ECO:0000256" key="1">
    <source>
        <dbReference type="ARBA" id="ARBA00004651"/>
    </source>
</evidence>
<keyword evidence="8" id="KW-1185">Reference proteome</keyword>
<keyword evidence="3 6" id="KW-0812">Transmembrane</keyword>
<feature type="transmembrane region" description="Helical" evidence="6">
    <location>
        <begin position="122"/>
        <end position="147"/>
    </location>
</feature>